<dbReference type="OrthoDB" id="204383at2157"/>
<evidence type="ECO:0000313" key="2">
    <source>
        <dbReference type="EMBL" id="SDC37746.1"/>
    </source>
</evidence>
<protein>
    <submittedName>
        <fullName evidence="3">Uncharacterized protein</fullName>
    </submittedName>
</protein>
<feature type="transmembrane region" description="Helical" evidence="1">
    <location>
        <begin position="46"/>
        <end position="67"/>
    </location>
</feature>
<dbReference type="RefSeq" id="WP_092930439.1">
    <property type="nucleotide sequence ID" value="NZ_FMZP01000003.1"/>
</dbReference>
<keyword evidence="4" id="KW-1185">Reference proteome</keyword>
<dbReference type="EMBL" id="FMZP01000003">
    <property type="protein sequence ID" value="SDC37746.1"/>
    <property type="molecule type" value="Genomic_DNA"/>
</dbReference>
<dbReference type="EMBL" id="FOIC01000003">
    <property type="protein sequence ID" value="SET02834.1"/>
    <property type="molecule type" value="Genomic_DNA"/>
</dbReference>
<name>A0A1I0B8T8_9EURY</name>
<organism evidence="3 4">
    <name type="scientific">Natrinema hispanicum</name>
    <dbReference type="NCBI Taxonomy" id="392421"/>
    <lineage>
        <taxon>Archaea</taxon>
        <taxon>Methanobacteriati</taxon>
        <taxon>Methanobacteriota</taxon>
        <taxon>Stenosarchaea group</taxon>
        <taxon>Halobacteria</taxon>
        <taxon>Halobacteriales</taxon>
        <taxon>Natrialbaceae</taxon>
        <taxon>Natrinema</taxon>
    </lineage>
</organism>
<evidence type="ECO:0000313" key="4">
    <source>
        <dbReference type="Proteomes" id="UP000199320"/>
    </source>
</evidence>
<keyword evidence="1" id="KW-1133">Transmembrane helix</keyword>
<keyword evidence="1" id="KW-0472">Membrane</keyword>
<dbReference type="Proteomes" id="UP000324021">
    <property type="component" value="Unassembled WGS sequence"/>
</dbReference>
<evidence type="ECO:0000256" key="1">
    <source>
        <dbReference type="SAM" id="Phobius"/>
    </source>
</evidence>
<proteinExistence type="predicted"/>
<keyword evidence="1" id="KW-0812">Transmembrane</keyword>
<evidence type="ECO:0000313" key="3">
    <source>
        <dbReference type="EMBL" id="SET02834.1"/>
    </source>
</evidence>
<sequence>MQLEQSSRETTGNWSGTVPSAIDVRVLGLVVVTAALAASINVPYGGLAMAAVAFALLSGGGIALHLLGERKLRRLTDDLVERWVAAGGEIEAVTRSSAGMETAWHVHTPGGEIVIGGVALVPITQLSVEWQGIGDTMAAGEAEANIDRLAESLYREIFELGSATQHA</sequence>
<evidence type="ECO:0000313" key="5">
    <source>
        <dbReference type="Proteomes" id="UP000324021"/>
    </source>
</evidence>
<reference evidence="4 5" key="2">
    <citation type="submission" date="2016-10" db="EMBL/GenBank/DDBJ databases">
        <authorList>
            <person name="Varghese N."/>
            <person name="Submissions S."/>
        </authorList>
    </citation>
    <scope>NUCLEOTIDE SEQUENCE [LARGE SCALE GENOMIC DNA]</scope>
    <source>
        <strain evidence="2 5">CDM_1</strain>
        <strain evidence="4">CDM_6</strain>
    </source>
</reference>
<feature type="transmembrane region" description="Helical" evidence="1">
    <location>
        <begin position="21"/>
        <end position="40"/>
    </location>
</feature>
<reference evidence="3" key="1">
    <citation type="submission" date="2016-10" db="EMBL/GenBank/DDBJ databases">
        <authorList>
            <person name="de Groot N.N."/>
        </authorList>
    </citation>
    <scope>NUCLEOTIDE SEQUENCE [LARGE SCALE GENOMIC DNA]</scope>
    <source>
        <strain evidence="3">CDM_6</strain>
    </source>
</reference>
<dbReference type="STRING" id="392421.SAMN04488694_103132"/>
<accession>A0A1I0B8T8</accession>
<gene>
    <name evidence="3" type="ORF">SAMN04488694_103132</name>
    <name evidence="2" type="ORF">SAMN05192552_1003176</name>
</gene>
<dbReference type="Proteomes" id="UP000199320">
    <property type="component" value="Unassembled WGS sequence"/>
</dbReference>
<dbReference type="AlphaFoldDB" id="A0A1I0B8T8"/>